<evidence type="ECO:0000313" key="3">
    <source>
        <dbReference type="Proteomes" id="UP000007305"/>
    </source>
</evidence>
<dbReference type="KEGG" id="zma:100275908"/>
<dbReference type="FunCoup" id="A0A804RKE3">
    <property type="interactions" value="1283"/>
</dbReference>
<keyword evidence="3" id="KW-1185">Reference proteome</keyword>
<dbReference type="PANTHER" id="PTHR34966:SF1">
    <property type="entry name" value="OS04G0508100 PROTEIN"/>
    <property type="match status" value="1"/>
</dbReference>
<keyword evidence="1" id="KW-0175">Coiled coil</keyword>
<dbReference type="RefSeq" id="NP_001315292.2">
    <property type="nucleotide sequence ID" value="NM_001328363.3"/>
</dbReference>
<dbReference type="Gramene" id="Zm00001eb426270_T001">
    <property type="protein sequence ID" value="Zm00001eb426270_P001"/>
    <property type="gene ID" value="Zm00001eb426270"/>
</dbReference>
<evidence type="ECO:0000256" key="1">
    <source>
        <dbReference type="SAM" id="Coils"/>
    </source>
</evidence>
<reference evidence="2" key="3">
    <citation type="submission" date="2021-05" db="UniProtKB">
        <authorList>
            <consortium name="EnsemblPlants"/>
        </authorList>
    </citation>
    <scope>IDENTIFICATION</scope>
    <source>
        <strain evidence="2">cv. B73</strain>
    </source>
</reference>
<name>A0A804RKE3_MAIZE</name>
<proteinExistence type="predicted"/>
<dbReference type="Proteomes" id="UP000007305">
    <property type="component" value="Chromosome 10"/>
</dbReference>
<organism evidence="2 3">
    <name type="scientific">Zea mays</name>
    <name type="common">Maize</name>
    <dbReference type="NCBI Taxonomy" id="4577"/>
    <lineage>
        <taxon>Eukaryota</taxon>
        <taxon>Viridiplantae</taxon>
        <taxon>Streptophyta</taxon>
        <taxon>Embryophyta</taxon>
        <taxon>Tracheophyta</taxon>
        <taxon>Spermatophyta</taxon>
        <taxon>Magnoliopsida</taxon>
        <taxon>Liliopsida</taxon>
        <taxon>Poales</taxon>
        <taxon>Poaceae</taxon>
        <taxon>PACMAD clade</taxon>
        <taxon>Panicoideae</taxon>
        <taxon>Andropogonodae</taxon>
        <taxon>Andropogoneae</taxon>
        <taxon>Tripsacinae</taxon>
        <taxon>Zea</taxon>
    </lineage>
</organism>
<dbReference type="PANTHER" id="PTHR34966">
    <property type="entry name" value="OSJNBA0043L24.15 PROTEIN"/>
    <property type="match status" value="1"/>
</dbReference>
<dbReference type="InParanoid" id="A0A804RKE3"/>
<sequence length="70" mass="7953">MAGGNLFGRALSYVVNEFFVQGLANNRAVQRFAVKTNKTLESLSSKAKEMREELSEQFKDARGQKDHFKQ</sequence>
<gene>
    <name evidence="2" type="primary">LOC100275908</name>
</gene>
<dbReference type="AlphaFoldDB" id="A0A804RKE3"/>
<dbReference type="EnsemblPlants" id="Zm00001eb426270_T001">
    <property type="protein sequence ID" value="Zm00001eb426270_P001"/>
    <property type="gene ID" value="Zm00001eb426270"/>
</dbReference>
<reference evidence="2" key="2">
    <citation type="submission" date="2019-07" db="EMBL/GenBank/DDBJ databases">
        <authorList>
            <person name="Seetharam A."/>
            <person name="Woodhouse M."/>
            <person name="Cannon E."/>
        </authorList>
    </citation>
    <scope>NUCLEOTIDE SEQUENCE [LARGE SCALE GENOMIC DNA]</scope>
    <source>
        <strain evidence="2">cv. B73</strain>
    </source>
</reference>
<reference evidence="3" key="1">
    <citation type="journal article" date="2009" name="Science">
        <title>The B73 maize genome: complexity, diversity, and dynamics.</title>
        <authorList>
            <person name="Schnable P.S."/>
            <person name="Ware D."/>
            <person name="Fulton R.S."/>
            <person name="Stein J.C."/>
            <person name="Wei F."/>
            <person name="Pasternak S."/>
            <person name="Liang C."/>
            <person name="Zhang J."/>
            <person name="Fulton L."/>
            <person name="Graves T.A."/>
            <person name="Minx P."/>
            <person name="Reily A.D."/>
            <person name="Courtney L."/>
            <person name="Kruchowski S.S."/>
            <person name="Tomlinson C."/>
            <person name="Strong C."/>
            <person name="Delehaunty K."/>
            <person name="Fronick C."/>
            <person name="Courtney B."/>
            <person name="Rock S.M."/>
            <person name="Belter E."/>
            <person name="Du F."/>
            <person name="Kim K."/>
            <person name="Abbott R.M."/>
            <person name="Cotton M."/>
            <person name="Levy A."/>
            <person name="Marchetto P."/>
            <person name="Ochoa K."/>
            <person name="Jackson S.M."/>
            <person name="Gillam B."/>
            <person name="Chen W."/>
            <person name="Yan L."/>
            <person name="Higginbotham J."/>
            <person name="Cardenas M."/>
            <person name="Waligorski J."/>
            <person name="Applebaum E."/>
            <person name="Phelps L."/>
            <person name="Falcone J."/>
            <person name="Kanchi K."/>
            <person name="Thane T."/>
            <person name="Scimone A."/>
            <person name="Thane N."/>
            <person name="Henke J."/>
            <person name="Wang T."/>
            <person name="Ruppert J."/>
            <person name="Shah N."/>
            <person name="Rotter K."/>
            <person name="Hodges J."/>
            <person name="Ingenthron E."/>
            <person name="Cordes M."/>
            <person name="Kohlberg S."/>
            <person name="Sgro J."/>
            <person name="Delgado B."/>
            <person name="Mead K."/>
            <person name="Chinwalla A."/>
            <person name="Leonard S."/>
            <person name="Crouse K."/>
            <person name="Collura K."/>
            <person name="Kudrna D."/>
            <person name="Currie J."/>
            <person name="He R."/>
            <person name="Angelova A."/>
            <person name="Rajasekar S."/>
            <person name="Mueller T."/>
            <person name="Lomeli R."/>
            <person name="Scara G."/>
            <person name="Ko A."/>
            <person name="Delaney K."/>
            <person name="Wissotski M."/>
            <person name="Lopez G."/>
            <person name="Campos D."/>
            <person name="Braidotti M."/>
            <person name="Ashley E."/>
            <person name="Golser W."/>
            <person name="Kim H."/>
            <person name="Lee S."/>
            <person name="Lin J."/>
            <person name="Dujmic Z."/>
            <person name="Kim W."/>
            <person name="Talag J."/>
            <person name="Zuccolo A."/>
            <person name="Fan C."/>
            <person name="Sebastian A."/>
            <person name="Kramer M."/>
            <person name="Spiegel L."/>
            <person name="Nascimento L."/>
            <person name="Zutavern T."/>
            <person name="Miller B."/>
            <person name="Ambroise C."/>
            <person name="Muller S."/>
            <person name="Spooner W."/>
            <person name="Narechania A."/>
            <person name="Ren L."/>
            <person name="Wei S."/>
            <person name="Kumari S."/>
            <person name="Faga B."/>
            <person name="Levy M.J."/>
            <person name="McMahan L."/>
            <person name="Van Buren P."/>
            <person name="Vaughn M.W."/>
            <person name="Ying K."/>
            <person name="Yeh C.-T."/>
            <person name="Emrich S.J."/>
            <person name="Jia Y."/>
            <person name="Kalyanaraman A."/>
            <person name="Hsia A.-P."/>
            <person name="Barbazuk W.B."/>
            <person name="Baucom R.S."/>
            <person name="Brutnell T.P."/>
            <person name="Carpita N.C."/>
            <person name="Chaparro C."/>
            <person name="Chia J.-M."/>
            <person name="Deragon J.-M."/>
            <person name="Estill J.C."/>
            <person name="Fu Y."/>
            <person name="Jeddeloh J.A."/>
            <person name="Han Y."/>
            <person name="Lee H."/>
            <person name="Li P."/>
            <person name="Lisch D.R."/>
            <person name="Liu S."/>
            <person name="Liu Z."/>
            <person name="Nagel D.H."/>
            <person name="McCann M.C."/>
            <person name="SanMiguel P."/>
            <person name="Myers A.M."/>
            <person name="Nettleton D."/>
            <person name="Nguyen J."/>
            <person name="Penning B.W."/>
            <person name="Ponnala L."/>
            <person name="Schneider K.L."/>
            <person name="Schwartz D.C."/>
            <person name="Sharma A."/>
            <person name="Soderlund C."/>
            <person name="Springer N.M."/>
            <person name="Sun Q."/>
            <person name="Wang H."/>
            <person name="Waterman M."/>
            <person name="Westerman R."/>
            <person name="Wolfgruber T.K."/>
            <person name="Yang L."/>
            <person name="Yu Y."/>
            <person name="Zhang L."/>
            <person name="Zhou S."/>
            <person name="Zhu Q."/>
            <person name="Bennetzen J.L."/>
            <person name="Dawe R.K."/>
            <person name="Jiang J."/>
            <person name="Jiang N."/>
            <person name="Presting G.G."/>
            <person name="Wessler S.R."/>
            <person name="Aluru S."/>
            <person name="Martienssen R.A."/>
            <person name="Clifton S.W."/>
            <person name="McCombie W.R."/>
            <person name="Wing R.A."/>
            <person name="Wilson R.K."/>
        </authorList>
    </citation>
    <scope>NUCLEOTIDE SEQUENCE [LARGE SCALE GENOMIC DNA]</scope>
    <source>
        <strain evidence="3">cv. B73</strain>
    </source>
</reference>
<protein>
    <submittedName>
        <fullName evidence="2">Uncharacterized protein</fullName>
    </submittedName>
</protein>
<dbReference type="GeneID" id="100275908"/>
<dbReference type="OrthoDB" id="2101583at2759"/>
<feature type="coiled-coil region" evidence="1">
    <location>
        <begin position="33"/>
        <end position="64"/>
    </location>
</feature>
<evidence type="ECO:0000313" key="2">
    <source>
        <dbReference type="EnsemblPlants" id="Zm00001eb426270_P001"/>
    </source>
</evidence>
<accession>A0A804RKE3</accession>